<evidence type="ECO:0000313" key="3">
    <source>
        <dbReference type="Proteomes" id="UP000749559"/>
    </source>
</evidence>
<reference evidence="2" key="1">
    <citation type="submission" date="2022-03" db="EMBL/GenBank/DDBJ databases">
        <authorList>
            <person name="Martin C."/>
        </authorList>
    </citation>
    <scope>NUCLEOTIDE SEQUENCE</scope>
</reference>
<evidence type="ECO:0000313" key="2">
    <source>
        <dbReference type="EMBL" id="CAH1793200.1"/>
    </source>
</evidence>
<dbReference type="OrthoDB" id="9867095at2759"/>
<proteinExistence type="predicted"/>
<organism evidence="2 3">
    <name type="scientific">Owenia fusiformis</name>
    <name type="common">Polychaete worm</name>
    <dbReference type="NCBI Taxonomy" id="6347"/>
    <lineage>
        <taxon>Eukaryota</taxon>
        <taxon>Metazoa</taxon>
        <taxon>Spiralia</taxon>
        <taxon>Lophotrochozoa</taxon>
        <taxon>Annelida</taxon>
        <taxon>Polychaeta</taxon>
        <taxon>Sedentaria</taxon>
        <taxon>Canalipalpata</taxon>
        <taxon>Sabellida</taxon>
        <taxon>Oweniida</taxon>
        <taxon>Oweniidae</taxon>
        <taxon>Owenia</taxon>
    </lineage>
</organism>
<keyword evidence="3" id="KW-1185">Reference proteome</keyword>
<accession>A0A8J1UNA1</accession>
<protein>
    <submittedName>
        <fullName evidence="2">Uncharacterized protein</fullName>
    </submittedName>
</protein>
<dbReference type="InterPro" id="IPR014716">
    <property type="entry name" value="Fibrinogen_a/b/g_C_1"/>
</dbReference>
<dbReference type="Proteomes" id="UP000749559">
    <property type="component" value="Unassembled WGS sequence"/>
</dbReference>
<dbReference type="SUPFAM" id="SSF56496">
    <property type="entry name" value="Fibrinogen C-terminal domain-like"/>
    <property type="match status" value="1"/>
</dbReference>
<name>A0A8J1UNA1_OWEFU</name>
<dbReference type="Pfam" id="PF00147">
    <property type="entry name" value="Fibrinogen_C"/>
    <property type="match status" value="1"/>
</dbReference>
<gene>
    <name evidence="2" type="ORF">OFUS_LOCUS18079</name>
</gene>
<dbReference type="Gene3D" id="3.90.215.10">
    <property type="entry name" value="Gamma Fibrinogen, chain A, domain 1"/>
    <property type="match status" value="1"/>
</dbReference>
<comment type="caution">
    <text evidence="2">The sequence shown here is derived from an EMBL/GenBank/DDBJ whole genome shotgun (WGS) entry which is preliminary data.</text>
</comment>
<dbReference type="AlphaFoldDB" id="A0A8J1UNA1"/>
<dbReference type="InterPro" id="IPR002181">
    <property type="entry name" value="Fibrinogen_a/b/g_C_dom"/>
</dbReference>
<dbReference type="InterPro" id="IPR036056">
    <property type="entry name" value="Fibrinogen-like_C"/>
</dbReference>
<evidence type="ECO:0000256" key="1">
    <source>
        <dbReference type="SAM" id="MobiDB-lite"/>
    </source>
</evidence>
<feature type="compositionally biased region" description="Polar residues" evidence="1">
    <location>
        <begin position="65"/>
        <end position="81"/>
    </location>
</feature>
<dbReference type="EMBL" id="CAIIXF020000008">
    <property type="protein sequence ID" value="CAH1793200.1"/>
    <property type="molecule type" value="Genomic_DNA"/>
</dbReference>
<sequence>MSTKMDFIGFKPSLTFLKPGDYKVRFELGGWDNEQEIAEYAVFRIGKEGSEYTLALSGYNSTGTSTAKDGTVSGNDNQPFRTNWMPGEGKRREVFSLSGQSNV</sequence>
<feature type="region of interest" description="Disordered" evidence="1">
    <location>
        <begin position="65"/>
        <end position="86"/>
    </location>
</feature>